<reference evidence="2" key="1">
    <citation type="journal article" date="2014" name="Int. J. Syst. Evol. Microbiol.">
        <title>Complete genome sequence of Corynebacterium casei LMG S-19264T (=DSM 44701T), isolated from a smear-ripened cheese.</title>
        <authorList>
            <consortium name="US DOE Joint Genome Institute (JGI-PGF)"/>
            <person name="Walter F."/>
            <person name="Albersmeier A."/>
            <person name="Kalinowski J."/>
            <person name="Ruckert C."/>
        </authorList>
    </citation>
    <scope>NUCLEOTIDE SEQUENCE</scope>
    <source>
        <strain evidence="2">KCTC 42651</strain>
    </source>
</reference>
<dbReference type="EMBL" id="BMZS01000006">
    <property type="protein sequence ID" value="GHD52535.1"/>
    <property type="molecule type" value="Genomic_DNA"/>
</dbReference>
<evidence type="ECO:0000313" key="3">
    <source>
        <dbReference type="Proteomes" id="UP000630353"/>
    </source>
</evidence>
<dbReference type="RefSeq" id="WP_189990630.1">
    <property type="nucleotide sequence ID" value="NZ_BMZS01000006.1"/>
</dbReference>
<dbReference type="InterPro" id="IPR021793">
    <property type="entry name" value="Oprl"/>
</dbReference>
<name>A0A918XTM6_9PROT</name>
<comment type="caution">
    <text evidence="2">The sequence shown here is derived from an EMBL/GenBank/DDBJ whole genome shotgun (WGS) entry which is preliminary data.</text>
</comment>
<keyword evidence="1" id="KW-0732">Signal</keyword>
<feature type="chain" id="PRO_5037886273" description="Murein lipoprotein" evidence="1">
    <location>
        <begin position="18"/>
        <end position="94"/>
    </location>
</feature>
<dbReference type="Proteomes" id="UP000630353">
    <property type="component" value="Unassembled WGS sequence"/>
</dbReference>
<feature type="signal peptide" evidence="1">
    <location>
        <begin position="1"/>
        <end position="17"/>
    </location>
</feature>
<dbReference type="PROSITE" id="PS51257">
    <property type="entry name" value="PROKAR_LIPOPROTEIN"/>
    <property type="match status" value="1"/>
</dbReference>
<accession>A0A918XTM6</accession>
<protein>
    <recommendedName>
        <fullName evidence="4">Murein lipoprotein</fullName>
    </recommendedName>
</protein>
<reference evidence="2" key="2">
    <citation type="submission" date="2020-09" db="EMBL/GenBank/DDBJ databases">
        <authorList>
            <person name="Sun Q."/>
            <person name="Kim S."/>
        </authorList>
    </citation>
    <scope>NUCLEOTIDE SEQUENCE</scope>
    <source>
        <strain evidence="2">KCTC 42651</strain>
    </source>
</reference>
<proteinExistence type="predicted"/>
<dbReference type="Pfam" id="PF11839">
    <property type="entry name" value="Alanine_zipper"/>
    <property type="match status" value="1"/>
</dbReference>
<dbReference type="AlphaFoldDB" id="A0A918XTM6"/>
<evidence type="ECO:0000256" key="1">
    <source>
        <dbReference type="SAM" id="SignalP"/>
    </source>
</evidence>
<gene>
    <name evidence="2" type="ORF">GCM10017083_27990</name>
</gene>
<organism evidence="2 3">
    <name type="scientific">Thalassobaculum fulvum</name>
    <dbReference type="NCBI Taxonomy" id="1633335"/>
    <lineage>
        <taxon>Bacteria</taxon>
        <taxon>Pseudomonadati</taxon>
        <taxon>Pseudomonadota</taxon>
        <taxon>Alphaproteobacteria</taxon>
        <taxon>Rhodospirillales</taxon>
        <taxon>Thalassobaculaceae</taxon>
        <taxon>Thalassobaculum</taxon>
    </lineage>
</organism>
<sequence>MPVLRSLAVASVLVATAALGGCASQGEMGSVNSRLGDLEKSVQAINQRLDSMMDHNKMAAEKAAKDAADAKRAAEAAAASSAKVEEAFRKSLRK</sequence>
<evidence type="ECO:0000313" key="2">
    <source>
        <dbReference type="EMBL" id="GHD52535.1"/>
    </source>
</evidence>
<keyword evidence="3" id="KW-1185">Reference proteome</keyword>
<evidence type="ECO:0008006" key="4">
    <source>
        <dbReference type="Google" id="ProtNLM"/>
    </source>
</evidence>